<dbReference type="SUPFAM" id="SSF52374">
    <property type="entry name" value="Nucleotidylyl transferase"/>
    <property type="match status" value="1"/>
</dbReference>
<dbReference type="InterPro" id="IPR009080">
    <property type="entry name" value="tRNAsynth_Ia_anticodon-bd"/>
</dbReference>
<evidence type="ECO:0000256" key="4">
    <source>
        <dbReference type="ARBA" id="ARBA00011245"/>
    </source>
</evidence>
<reference evidence="18 19" key="1">
    <citation type="journal article" date="2016" name="Nat. Commun.">
        <title>Thousands of microbial genomes shed light on interconnected biogeochemical processes in an aquifer system.</title>
        <authorList>
            <person name="Anantharaman K."/>
            <person name="Brown C.T."/>
            <person name="Hug L.A."/>
            <person name="Sharon I."/>
            <person name="Castelle C.J."/>
            <person name="Probst A.J."/>
            <person name="Thomas B.C."/>
            <person name="Singh A."/>
            <person name="Wilkins M.J."/>
            <person name="Karaoz U."/>
            <person name="Brodie E.L."/>
            <person name="Williams K.H."/>
            <person name="Hubbard S.S."/>
            <person name="Banfield J.F."/>
        </authorList>
    </citation>
    <scope>NUCLEOTIDE SEQUENCE [LARGE SCALE GENOMIC DNA]</scope>
</reference>
<dbReference type="GO" id="GO:0006428">
    <property type="term" value="P:isoleucyl-tRNA aminoacylation"/>
    <property type="evidence" value="ECO:0007669"/>
    <property type="project" value="UniProtKB-UniRule"/>
</dbReference>
<feature type="domain" description="Aminoacyl-tRNA synthetase class Ia" evidence="16">
    <location>
        <begin position="709"/>
        <end position="861"/>
    </location>
</feature>
<dbReference type="InterPro" id="IPR014729">
    <property type="entry name" value="Rossmann-like_a/b/a_fold"/>
</dbReference>
<evidence type="ECO:0000256" key="9">
    <source>
        <dbReference type="ARBA" id="ARBA00022833"/>
    </source>
</evidence>
<evidence type="ECO:0000313" key="18">
    <source>
        <dbReference type="EMBL" id="OHA43764.1"/>
    </source>
</evidence>
<dbReference type="InterPro" id="IPR001345">
    <property type="entry name" value="PG/BPGM_mutase_AS"/>
</dbReference>
<dbReference type="PROSITE" id="PS00178">
    <property type="entry name" value="AA_TRNA_LIGASE_I"/>
    <property type="match status" value="1"/>
</dbReference>
<dbReference type="GO" id="GO:0002161">
    <property type="term" value="F:aminoacyl-tRNA deacylase activity"/>
    <property type="evidence" value="ECO:0007669"/>
    <property type="project" value="InterPro"/>
</dbReference>
<evidence type="ECO:0000256" key="15">
    <source>
        <dbReference type="HAMAP-Rule" id="MF_02003"/>
    </source>
</evidence>
<name>A0A1G2P5Z5_9BACT</name>
<dbReference type="PRINTS" id="PR00984">
    <property type="entry name" value="TRNASYNTHILE"/>
</dbReference>
<dbReference type="Pfam" id="PF08264">
    <property type="entry name" value="Anticodon_1"/>
    <property type="match status" value="1"/>
</dbReference>
<accession>A0A1G2P5Z5</accession>
<dbReference type="PANTHER" id="PTHR42780">
    <property type="entry name" value="SOLEUCYL-TRNA SYNTHETASE"/>
    <property type="match status" value="1"/>
</dbReference>
<comment type="caution">
    <text evidence="18">The sequence shown here is derived from an EMBL/GenBank/DDBJ whole genome shotgun (WGS) entry which is preliminary data.</text>
</comment>
<comment type="catalytic activity">
    <reaction evidence="14 15">
        <text>tRNA(Ile) + L-isoleucine + ATP = L-isoleucyl-tRNA(Ile) + AMP + diphosphate</text>
        <dbReference type="Rhea" id="RHEA:11060"/>
        <dbReference type="Rhea" id="RHEA-COMP:9666"/>
        <dbReference type="Rhea" id="RHEA-COMP:9695"/>
        <dbReference type="ChEBI" id="CHEBI:30616"/>
        <dbReference type="ChEBI" id="CHEBI:33019"/>
        <dbReference type="ChEBI" id="CHEBI:58045"/>
        <dbReference type="ChEBI" id="CHEBI:78442"/>
        <dbReference type="ChEBI" id="CHEBI:78528"/>
        <dbReference type="ChEBI" id="CHEBI:456215"/>
        <dbReference type="EC" id="6.1.1.5"/>
    </reaction>
</comment>
<evidence type="ECO:0000256" key="2">
    <source>
        <dbReference type="ARBA" id="ARBA00004496"/>
    </source>
</evidence>
<organism evidence="18 19">
    <name type="scientific">Candidatus Taylorbacteria bacterium RIFCSPLOWO2_12_FULL_44_15c</name>
    <dbReference type="NCBI Taxonomy" id="1802333"/>
    <lineage>
        <taxon>Bacteria</taxon>
        <taxon>Candidatus Tayloriibacteriota</taxon>
    </lineage>
</organism>
<feature type="domain" description="Methionyl/Valyl/Leucyl/Isoleucyl-tRNA synthetase anticodon-binding" evidence="17">
    <location>
        <begin position="916"/>
        <end position="1084"/>
    </location>
</feature>
<dbReference type="GO" id="GO:0004822">
    <property type="term" value="F:isoleucine-tRNA ligase activity"/>
    <property type="evidence" value="ECO:0007669"/>
    <property type="project" value="UniProtKB-UniRule"/>
</dbReference>
<evidence type="ECO:0000256" key="7">
    <source>
        <dbReference type="ARBA" id="ARBA00022723"/>
    </source>
</evidence>
<dbReference type="Pfam" id="PF00133">
    <property type="entry name" value="tRNA-synt_1"/>
    <property type="match status" value="2"/>
</dbReference>
<dbReference type="InterPro" id="IPR002301">
    <property type="entry name" value="Ile-tRNA-ligase"/>
</dbReference>
<evidence type="ECO:0000256" key="8">
    <source>
        <dbReference type="ARBA" id="ARBA00022741"/>
    </source>
</evidence>
<dbReference type="FunFam" id="3.40.50.620:FF:000063">
    <property type="entry name" value="Isoleucine--tRNA ligase"/>
    <property type="match status" value="1"/>
</dbReference>
<dbReference type="PROSITE" id="PS00175">
    <property type="entry name" value="PG_MUTASE"/>
    <property type="match status" value="1"/>
</dbReference>
<evidence type="ECO:0000256" key="1">
    <source>
        <dbReference type="ARBA" id="ARBA00001947"/>
    </source>
</evidence>
<dbReference type="InterPro" id="IPR001412">
    <property type="entry name" value="aa-tRNA-synth_I_CS"/>
</dbReference>
<comment type="similarity">
    <text evidence="3 15">Belongs to the class-I aminoacyl-tRNA synthetase family. IleS type 2 subfamily.</text>
</comment>
<dbReference type="InterPro" id="IPR029033">
    <property type="entry name" value="His_PPase_superfam"/>
</dbReference>
<dbReference type="HAMAP" id="MF_02003">
    <property type="entry name" value="Ile_tRNA_synth_type2"/>
    <property type="match status" value="1"/>
</dbReference>
<dbReference type="SUPFAM" id="SSF50677">
    <property type="entry name" value="ValRS/IleRS/LeuRS editing domain"/>
    <property type="match status" value="1"/>
</dbReference>
<comment type="subcellular location">
    <subcellularLocation>
        <location evidence="2 15">Cytoplasm</location>
    </subcellularLocation>
</comment>
<dbReference type="InterPro" id="IPR009008">
    <property type="entry name" value="Val/Leu/Ile-tRNA-synth_edit"/>
</dbReference>
<comment type="cofactor">
    <cofactor evidence="1 15">
        <name>Zn(2+)</name>
        <dbReference type="ChEBI" id="CHEBI:29105"/>
    </cofactor>
</comment>
<dbReference type="SUPFAM" id="SSF47323">
    <property type="entry name" value="Anticodon-binding domain of a subclass of class I aminoacyl-tRNA synthetases"/>
    <property type="match status" value="1"/>
</dbReference>
<keyword evidence="7 15" id="KW-0479">Metal-binding</keyword>
<dbReference type="SMART" id="SM00855">
    <property type="entry name" value="PGAM"/>
    <property type="match status" value="1"/>
</dbReference>
<dbReference type="InterPro" id="IPR013078">
    <property type="entry name" value="His_Pase_superF_clade-1"/>
</dbReference>
<dbReference type="InterPro" id="IPR033709">
    <property type="entry name" value="Anticodon_Ile_ABEc"/>
</dbReference>
<dbReference type="Gene3D" id="1.10.730.10">
    <property type="entry name" value="Isoleucyl-tRNA Synthetase, Domain 1"/>
    <property type="match status" value="1"/>
</dbReference>
<dbReference type="EMBL" id="MHSL01000018">
    <property type="protein sequence ID" value="OHA43764.1"/>
    <property type="molecule type" value="Genomic_DNA"/>
</dbReference>
<dbReference type="GO" id="GO:0000049">
    <property type="term" value="F:tRNA binding"/>
    <property type="evidence" value="ECO:0007669"/>
    <property type="project" value="InterPro"/>
</dbReference>
<dbReference type="AlphaFoldDB" id="A0A1G2P5Z5"/>
<feature type="short sequence motif" description="'HIGH' region" evidence="15">
    <location>
        <begin position="43"/>
        <end position="53"/>
    </location>
</feature>
<comment type="subunit">
    <text evidence="4 15">Monomer.</text>
</comment>
<keyword evidence="5 15" id="KW-0963">Cytoplasm</keyword>
<dbReference type="CDD" id="cd07067">
    <property type="entry name" value="HP_PGM_like"/>
    <property type="match status" value="1"/>
</dbReference>
<feature type="binding site" evidence="15">
    <location>
        <position position="828"/>
    </location>
    <ligand>
        <name>ATP</name>
        <dbReference type="ChEBI" id="CHEBI:30616"/>
    </ligand>
</feature>
<dbReference type="Proteomes" id="UP000176355">
    <property type="component" value="Unassembled WGS sequence"/>
</dbReference>
<evidence type="ECO:0000256" key="14">
    <source>
        <dbReference type="ARBA" id="ARBA00048359"/>
    </source>
</evidence>
<dbReference type="STRING" id="1802333.A3G03_02040"/>
<keyword evidence="8 15" id="KW-0547">Nucleotide-binding</keyword>
<dbReference type="SUPFAM" id="SSF53254">
    <property type="entry name" value="Phosphoglycerate mutase-like"/>
    <property type="match status" value="1"/>
</dbReference>
<dbReference type="Pfam" id="PF19302">
    <property type="entry name" value="DUF5915"/>
    <property type="match status" value="1"/>
</dbReference>
<evidence type="ECO:0000256" key="6">
    <source>
        <dbReference type="ARBA" id="ARBA00022598"/>
    </source>
</evidence>
<dbReference type="GO" id="GO:0005524">
    <property type="term" value="F:ATP binding"/>
    <property type="evidence" value="ECO:0007669"/>
    <property type="project" value="UniProtKB-UniRule"/>
</dbReference>
<gene>
    <name evidence="15" type="primary">ileS</name>
    <name evidence="18" type="ORF">A3G03_02040</name>
</gene>
<evidence type="ECO:0000256" key="10">
    <source>
        <dbReference type="ARBA" id="ARBA00022840"/>
    </source>
</evidence>
<comment type="domain">
    <text evidence="15">IleRS has two distinct active sites: one for aminoacylation and one for editing. The misactivated valine is translocated from the active site to the editing site, which sterically excludes the correctly activated isoleucine. The single editing site contains two valyl binding pockets, one specific for each substrate (Val-AMP or Val-tRNA(Ile)).</text>
</comment>
<keyword evidence="6 15" id="KW-0436">Ligase</keyword>
<dbReference type="Pfam" id="PF00300">
    <property type="entry name" value="His_Phos_1"/>
    <property type="match status" value="1"/>
</dbReference>
<protein>
    <recommendedName>
        <fullName evidence="15">Isoleucine--tRNA ligase</fullName>
        <ecNumber evidence="15">6.1.1.5</ecNumber>
    </recommendedName>
    <alternativeName>
        <fullName evidence="15">Isoleucyl-tRNA synthetase</fullName>
        <shortName evidence="15">IleRS</shortName>
    </alternativeName>
</protein>
<evidence type="ECO:0000256" key="13">
    <source>
        <dbReference type="ARBA" id="ARBA00025217"/>
    </source>
</evidence>
<sequence length="1207" mass="139113">MDKSKIAEREEKILKFWQDNKIFEKSVKKPAPLGEFTFYDGPPFASGTPHYGHLLAGTIKDAVPRFWTMRGFRVSRRWGWDCHGLPVENLVEKELGLKSKKEIENYGVEKFNAAARESVSRYADIWREQIPRFGRFVDMTDDYRTMDANYTESVWWAFKKLYDKGLIYEGFKSMHLCPHCGTTLSNFEVAQGYKDINDISVYVKFQFPISNFQGDEKTFLLAWTTTPWTLPGNVALAVGKNIDYVKVQIGEEKLILAKARLAVLKREYKILEEFKGTDLIGRSYEPIFDYYSKNARPNDRSHSVGRGWKIYGADFVTTEDGTGIVHIAPAFGEDDLRLGEKEKLPFIQHVGLDGKFKKEVIDFVGMEVKPKEDSTRADVAVLKFLAAKGSLFDKEKITHSYPHCWRCETPLLNYAASSWFVKVTALKDKLIAENKKIHWLPKTIGKFRFGNWLAEARDWAISRSRFWGAPLPVWRCEKCGRLEIIGSAEEMKKNLKPRNRYFIMRHGQSENNVQNILNGDLQNNVFSLTDTGKIQIENSSKKLIGEKIDIIFSSPFLRTKQTAEIVARTVNISPEQIKFDDGIAEVRFGDFENKTADEFHKFFKRGIEQFTRAPKDGEDFTEIKKRVGNFLSEIDAEFNNKTILIVTHEAPAWMMATAALGLIPEQARSIWPDDNGFIKNGEIKELDWLPLPRNDNYELDLHRPFIDKIVFDCPCAHSTSSEQNGIMRRVPEVFDCWFESGSMPFAEWHYPFDFAQGKPSKNFFNPKAGWFQKPKRFPADFIAEGLDQTRGWFYSLLVLGVALFGKSPYKNVVVNGTMLTETGEKMSKRLQNYPNPMDMVNKYGADAIRYYMLASPVVRAEDSCFSEKGVEEVAKKVLGRLDNVLNFYLLYEKQIPNRKSQVPNNFQIPNSENILDEWIFARLRQLISEVTTAMENYELDKAARPITDFVDDLSTWYLRRSRERIKKVPSSKFQVPNKFQVTNSKLKMEDGQVALATLRFVLLELSKVMAPFTPFFAEYLYRQLTTDDQRQKESVHLENWPIRDDQRLTTNDQQLLGEMEKTRRIASLVLEARAKTNIKVRQPLASLKFSIFNFQFSKNNKQLLQLVKDEVNVKEVVFDDKLKEEVELDTNITPELKKEGDYREILRRIQELRKEKGLQPGQLATLATSAQIAATGLPQEFEADLKRAASLEKINHGVLSAGDFELR</sequence>
<proteinExistence type="inferred from homology"/>
<dbReference type="Gene3D" id="3.40.50.620">
    <property type="entry name" value="HUPs"/>
    <property type="match status" value="2"/>
</dbReference>
<dbReference type="InterPro" id="IPR013155">
    <property type="entry name" value="M/V/L/I-tRNA-synth_anticd-bd"/>
</dbReference>
<keyword evidence="12 15" id="KW-0030">Aminoacyl-tRNA synthetase</keyword>
<comment type="function">
    <text evidence="13 15">Catalyzes the attachment of isoleucine to tRNA(Ile). As IleRS can inadvertently accommodate and process structurally similar amino acids such as valine, to avoid such errors it has two additional distinct tRNA(Ile)-dependent editing activities. One activity is designated as 'pretransfer' editing and involves the hydrolysis of activated Val-AMP. The other activity is designated 'posttransfer' editing and involves deacylation of mischarged Val-tRNA(Ile).</text>
</comment>
<dbReference type="GO" id="GO:0008270">
    <property type="term" value="F:zinc ion binding"/>
    <property type="evidence" value="ECO:0007669"/>
    <property type="project" value="UniProtKB-UniRule"/>
</dbReference>
<evidence type="ECO:0000256" key="3">
    <source>
        <dbReference type="ARBA" id="ARBA00007078"/>
    </source>
</evidence>
<dbReference type="Gene3D" id="3.90.740.10">
    <property type="entry name" value="Valyl/Leucyl/Isoleucyl-tRNA synthetase, editing domain"/>
    <property type="match status" value="1"/>
</dbReference>
<keyword evidence="10 15" id="KW-0067">ATP-binding</keyword>
<evidence type="ECO:0000256" key="11">
    <source>
        <dbReference type="ARBA" id="ARBA00022917"/>
    </source>
</evidence>
<evidence type="ECO:0000256" key="5">
    <source>
        <dbReference type="ARBA" id="ARBA00022490"/>
    </source>
</evidence>
<evidence type="ECO:0000256" key="12">
    <source>
        <dbReference type="ARBA" id="ARBA00023146"/>
    </source>
</evidence>
<feature type="short sequence motif" description="'KMSKS' region" evidence="15">
    <location>
        <begin position="825"/>
        <end position="829"/>
    </location>
</feature>
<dbReference type="EC" id="6.1.1.5" evidence="15"/>
<dbReference type="InterPro" id="IPR002300">
    <property type="entry name" value="aa-tRNA-synth_Ia"/>
</dbReference>
<evidence type="ECO:0000313" key="19">
    <source>
        <dbReference type="Proteomes" id="UP000176355"/>
    </source>
</evidence>
<keyword evidence="11 15" id="KW-0648">Protein biosynthesis</keyword>
<evidence type="ECO:0000259" key="16">
    <source>
        <dbReference type="Pfam" id="PF00133"/>
    </source>
</evidence>
<evidence type="ECO:0000259" key="17">
    <source>
        <dbReference type="Pfam" id="PF08264"/>
    </source>
</evidence>
<dbReference type="InterPro" id="IPR023586">
    <property type="entry name" value="Ile-tRNA-ligase_type2"/>
</dbReference>
<dbReference type="Gene3D" id="3.40.50.1240">
    <property type="entry name" value="Phosphoglycerate mutase-like"/>
    <property type="match status" value="1"/>
</dbReference>
<dbReference type="CDD" id="cd07961">
    <property type="entry name" value="Anticodon_Ia_Ile_ABEc"/>
    <property type="match status" value="1"/>
</dbReference>
<keyword evidence="9 15" id="KW-0862">Zinc</keyword>
<dbReference type="PANTHER" id="PTHR42780:SF1">
    <property type="entry name" value="ISOLEUCINE--TRNA LIGASE, CYTOPLASMIC"/>
    <property type="match status" value="1"/>
</dbReference>
<dbReference type="GO" id="GO:0005737">
    <property type="term" value="C:cytoplasm"/>
    <property type="evidence" value="ECO:0007669"/>
    <property type="project" value="UniProtKB-SubCell"/>
</dbReference>
<feature type="domain" description="Aminoacyl-tRNA synthetase class Ia" evidence="16">
    <location>
        <begin position="12"/>
        <end position="499"/>
    </location>
</feature>